<dbReference type="PANTHER" id="PTHR31279">
    <property type="entry name" value="PROTEIN EXORDIUM-LIKE 5"/>
    <property type="match status" value="1"/>
</dbReference>
<dbReference type="InterPro" id="IPR006766">
    <property type="entry name" value="EXORDIUM-like"/>
</dbReference>
<comment type="caution">
    <text evidence="5">The sequence shown here is derived from an EMBL/GenBank/DDBJ whole genome shotgun (WGS) entry which is preliminary data.</text>
</comment>
<evidence type="ECO:0000256" key="4">
    <source>
        <dbReference type="ARBA" id="ARBA00023591"/>
    </source>
</evidence>
<evidence type="ECO:0000256" key="2">
    <source>
        <dbReference type="ARBA" id="ARBA00022525"/>
    </source>
</evidence>
<evidence type="ECO:0000313" key="5">
    <source>
        <dbReference type="EMBL" id="RUS25439.1"/>
    </source>
</evidence>
<accession>A0A433Q6Q6</accession>
<comment type="subcellular location">
    <subcellularLocation>
        <location evidence="1">Secreted</location>
    </subcellularLocation>
</comment>
<sequence length="193" mass="21240">KKKKKKKKVTRYRDDTGARVSGPLQLYGTAYDFYSAGDNLTYADHNEIVTSQILQGNFPLDPTGLYLVLLSADVKSQDFCTSICGYHSYAPIAGQKVVIAVIMDGMSCDSSPGIDAMINVLAHELTEALSDPFLDAWVTHTTSGSIVENADKCNLLFGNRVKTLSNSAKWNLEVGGEKFYIQLMIVTPYTVFH</sequence>
<dbReference type="Pfam" id="PF04674">
    <property type="entry name" value="Phi_1"/>
    <property type="match status" value="2"/>
</dbReference>
<dbReference type="PANTHER" id="PTHR31279:SF58">
    <property type="entry name" value="PROTEIN EXORDIUM-LIKE 2"/>
    <property type="match status" value="1"/>
</dbReference>
<name>A0A433Q6Q6_9FUNG</name>
<gene>
    <name evidence="5" type="ORF">BC938DRAFT_472175</name>
</gene>
<keyword evidence="6" id="KW-1185">Reference proteome</keyword>
<proteinExistence type="inferred from homology"/>
<evidence type="ECO:0000313" key="6">
    <source>
        <dbReference type="Proteomes" id="UP000274822"/>
    </source>
</evidence>
<keyword evidence="2" id="KW-0964">Secreted</keyword>
<evidence type="ECO:0000256" key="3">
    <source>
        <dbReference type="ARBA" id="ARBA00022729"/>
    </source>
</evidence>
<dbReference type="Proteomes" id="UP000274822">
    <property type="component" value="Unassembled WGS sequence"/>
</dbReference>
<evidence type="ECO:0000256" key="1">
    <source>
        <dbReference type="ARBA" id="ARBA00004613"/>
    </source>
</evidence>
<comment type="similarity">
    <text evidence="4">Belongs to the EXORDIUM family.</text>
</comment>
<dbReference type="GO" id="GO:0005576">
    <property type="term" value="C:extracellular region"/>
    <property type="evidence" value="ECO:0007669"/>
    <property type="project" value="UniProtKB-SubCell"/>
</dbReference>
<dbReference type="EMBL" id="RBNJ01012975">
    <property type="protein sequence ID" value="RUS25439.1"/>
    <property type="molecule type" value="Genomic_DNA"/>
</dbReference>
<reference evidence="5 6" key="1">
    <citation type="journal article" date="2018" name="New Phytol.">
        <title>Phylogenomics of Endogonaceae and evolution of mycorrhizas within Mucoromycota.</title>
        <authorList>
            <person name="Chang Y."/>
            <person name="Desiro A."/>
            <person name="Na H."/>
            <person name="Sandor L."/>
            <person name="Lipzen A."/>
            <person name="Clum A."/>
            <person name="Barry K."/>
            <person name="Grigoriev I.V."/>
            <person name="Martin F.M."/>
            <person name="Stajich J.E."/>
            <person name="Smith M.E."/>
            <person name="Bonito G."/>
            <person name="Spatafora J.W."/>
        </authorList>
    </citation>
    <scope>NUCLEOTIDE SEQUENCE [LARGE SCALE GENOMIC DNA]</scope>
    <source>
        <strain evidence="5 6">AD002</strain>
    </source>
</reference>
<organism evidence="5 6">
    <name type="scientific">Jimgerdemannia flammicorona</name>
    <dbReference type="NCBI Taxonomy" id="994334"/>
    <lineage>
        <taxon>Eukaryota</taxon>
        <taxon>Fungi</taxon>
        <taxon>Fungi incertae sedis</taxon>
        <taxon>Mucoromycota</taxon>
        <taxon>Mucoromycotina</taxon>
        <taxon>Endogonomycetes</taxon>
        <taxon>Endogonales</taxon>
        <taxon>Endogonaceae</taxon>
        <taxon>Jimgerdemannia</taxon>
    </lineage>
</organism>
<feature type="non-terminal residue" evidence="5">
    <location>
        <position position="1"/>
    </location>
</feature>
<dbReference type="AlphaFoldDB" id="A0A433Q6Q6"/>
<protein>
    <submittedName>
        <fullName evidence="5">Uncharacterized protein</fullName>
    </submittedName>
</protein>
<keyword evidence="3" id="KW-0732">Signal</keyword>